<evidence type="ECO:0000256" key="10">
    <source>
        <dbReference type="ARBA" id="ARBA00023136"/>
    </source>
</evidence>
<organism evidence="17 18">
    <name type="scientific">Methylocaldum marinum</name>
    <dbReference type="NCBI Taxonomy" id="1432792"/>
    <lineage>
        <taxon>Bacteria</taxon>
        <taxon>Pseudomonadati</taxon>
        <taxon>Pseudomonadota</taxon>
        <taxon>Gammaproteobacteria</taxon>
        <taxon>Methylococcales</taxon>
        <taxon>Methylococcaceae</taxon>
        <taxon>Methylocaldum</taxon>
    </lineage>
</organism>
<evidence type="ECO:0000259" key="16">
    <source>
        <dbReference type="PROSITE" id="PS50857"/>
    </source>
</evidence>
<keyword evidence="9" id="KW-0186">Copper</keyword>
<dbReference type="Proteomes" id="UP000266313">
    <property type="component" value="Chromosome"/>
</dbReference>
<evidence type="ECO:0000256" key="11">
    <source>
        <dbReference type="ARBA" id="ARBA00024688"/>
    </source>
</evidence>
<evidence type="ECO:0000256" key="12">
    <source>
        <dbReference type="ARBA" id="ARBA00031399"/>
    </source>
</evidence>
<evidence type="ECO:0000256" key="2">
    <source>
        <dbReference type="ARBA" id="ARBA00007866"/>
    </source>
</evidence>
<keyword evidence="5 14" id="KW-0812">Transmembrane</keyword>
<dbReference type="InterPro" id="IPR001505">
    <property type="entry name" value="Copper_CuA"/>
</dbReference>
<reference evidence="17 18" key="1">
    <citation type="submission" date="2016-12" db="EMBL/GenBank/DDBJ databases">
        <title>Genome sequencing of Methylocaldum marinum.</title>
        <authorList>
            <person name="Takeuchi M."/>
            <person name="Kamagata Y."/>
            <person name="Hiraoka S."/>
            <person name="Oshima K."/>
            <person name="Hattori M."/>
            <person name="Iwasaki W."/>
        </authorList>
    </citation>
    <scope>NUCLEOTIDE SEQUENCE [LARGE SCALE GENOMIC DNA]</scope>
    <source>
        <strain evidence="17 18">S8</strain>
    </source>
</reference>
<evidence type="ECO:0000256" key="5">
    <source>
        <dbReference type="ARBA" id="ARBA00022692"/>
    </source>
</evidence>
<accession>A0A250KW36</accession>
<dbReference type="GO" id="GO:0016020">
    <property type="term" value="C:membrane"/>
    <property type="evidence" value="ECO:0007669"/>
    <property type="project" value="UniProtKB-SubCell"/>
</dbReference>
<evidence type="ECO:0000256" key="7">
    <source>
        <dbReference type="ARBA" id="ARBA00022982"/>
    </source>
</evidence>
<feature type="chain" id="PRO_5012445289" description="Cytochrome aa3 subunit 2" evidence="15">
    <location>
        <begin position="21"/>
        <end position="242"/>
    </location>
</feature>
<dbReference type="GO" id="GO:0042773">
    <property type="term" value="P:ATP synthesis coupled electron transport"/>
    <property type="evidence" value="ECO:0007669"/>
    <property type="project" value="TreeGrafter"/>
</dbReference>
<keyword evidence="15" id="KW-0732">Signal</keyword>
<dbReference type="OrthoDB" id="9781261at2"/>
<dbReference type="PANTHER" id="PTHR22888">
    <property type="entry name" value="CYTOCHROME C OXIDASE, SUBUNIT II"/>
    <property type="match status" value="1"/>
</dbReference>
<dbReference type="InterPro" id="IPR014222">
    <property type="entry name" value="Cyt_c_oxidase_su2"/>
</dbReference>
<dbReference type="InterPro" id="IPR034236">
    <property type="entry name" value="CuRO_CcO_Caa3_II"/>
</dbReference>
<gene>
    <name evidence="17" type="ORF">sS8_2035</name>
</gene>
<dbReference type="InterPro" id="IPR002429">
    <property type="entry name" value="CcO_II-like_C"/>
</dbReference>
<feature type="transmembrane region" description="Helical" evidence="14">
    <location>
        <begin position="77"/>
        <end position="98"/>
    </location>
</feature>
<keyword evidence="10 14" id="KW-0472">Membrane</keyword>
<comment type="function">
    <text evidence="11">Subunits I and II form the functional core of the enzyme complex. Electrons originating in cytochrome c are transferred via heme a and Cu(A) to the binuclear center formed by heme a3 and Cu(B).</text>
</comment>
<dbReference type="AlphaFoldDB" id="A0A250KW36"/>
<sequence length="242" mass="26343">MTAHRLSAPLLATLPPAAHAGLQSALHPHSPTASDIAAIAGLVFWGATVIFVLVMALTVYSISGSKRAGRLLGHRRAVLIGGLAFPVAVLSALLIYTLRVAGDIVTPAEPPAVRVEVVGEKFWWRVNYLTEAGHVDVATANEIHLPAGRLVEFRLRTADVIHSFWLPNLAGKVDMIPGRVTTLRIRPDRPGVWRGQCAEYCGAQHANMAFLVVVETPEDFEVWLAAQRRPARPPASRWENPR</sequence>
<evidence type="ECO:0000256" key="6">
    <source>
        <dbReference type="ARBA" id="ARBA00022723"/>
    </source>
</evidence>
<evidence type="ECO:0000313" key="17">
    <source>
        <dbReference type="EMBL" id="BBA33989.1"/>
    </source>
</evidence>
<evidence type="ECO:0000313" key="18">
    <source>
        <dbReference type="Proteomes" id="UP000266313"/>
    </source>
</evidence>
<evidence type="ECO:0000256" key="13">
    <source>
        <dbReference type="ARBA" id="ARBA00047816"/>
    </source>
</evidence>
<dbReference type="NCBIfam" id="TIGR02866">
    <property type="entry name" value="CoxB"/>
    <property type="match status" value="1"/>
</dbReference>
<dbReference type="PROSITE" id="PS00078">
    <property type="entry name" value="COX2"/>
    <property type="match status" value="1"/>
</dbReference>
<dbReference type="GO" id="GO:0005507">
    <property type="term" value="F:copper ion binding"/>
    <property type="evidence" value="ECO:0007669"/>
    <property type="project" value="InterPro"/>
</dbReference>
<keyword evidence="7" id="KW-0249">Electron transport</keyword>
<dbReference type="Gene3D" id="2.60.40.420">
    <property type="entry name" value="Cupredoxins - blue copper proteins"/>
    <property type="match status" value="1"/>
</dbReference>
<feature type="transmembrane region" description="Helical" evidence="14">
    <location>
        <begin position="36"/>
        <end position="57"/>
    </location>
</feature>
<comment type="subcellular location">
    <subcellularLocation>
        <location evidence="1">Membrane</location>
        <topology evidence="1">Multi-pass membrane protein</topology>
    </subcellularLocation>
</comment>
<keyword evidence="18" id="KW-1185">Reference proteome</keyword>
<name>A0A250KW36_9GAMM</name>
<keyword evidence="6" id="KW-0479">Metal-binding</keyword>
<dbReference type="GO" id="GO:0016491">
    <property type="term" value="F:oxidoreductase activity"/>
    <property type="evidence" value="ECO:0007669"/>
    <property type="project" value="InterPro"/>
</dbReference>
<keyword evidence="8 14" id="KW-1133">Transmembrane helix</keyword>
<comment type="catalytic activity">
    <reaction evidence="13">
        <text>4 Fe(II)-[cytochrome c] + O2 + 8 H(+)(in) = 4 Fe(III)-[cytochrome c] + 2 H2O + 4 H(+)(out)</text>
        <dbReference type="Rhea" id="RHEA:11436"/>
        <dbReference type="Rhea" id="RHEA-COMP:10350"/>
        <dbReference type="Rhea" id="RHEA-COMP:14399"/>
        <dbReference type="ChEBI" id="CHEBI:15377"/>
        <dbReference type="ChEBI" id="CHEBI:15378"/>
        <dbReference type="ChEBI" id="CHEBI:15379"/>
        <dbReference type="ChEBI" id="CHEBI:29033"/>
        <dbReference type="ChEBI" id="CHEBI:29034"/>
        <dbReference type="EC" id="7.1.1.9"/>
    </reaction>
</comment>
<dbReference type="EMBL" id="AP017928">
    <property type="protein sequence ID" value="BBA33989.1"/>
    <property type="molecule type" value="Genomic_DNA"/>
</dbReference>
<dbReference type="RefSeq" id="WP_119629486.1">
    <property type="nucleotide sequence ID" value="NZ_AP017928.1"/>
</dbReference>
<evidence type="ECO:0000256" key="1">
    <source>
        <dbReference type="ARBA" id="ARBA00004141"/>
    </source>
</evidence>
<evidence type="ECO:0000256" key="3">
    <source>
        <dbReference type="ARBA" id="ARBA00022448"/>
    </source>
</evidence>
<evidence type="ECO:0000256" key="14">
    <source>
        <dbReference type="SAM" id="Phobius"/>
    </source>
</evidence>
<dbReference type="PANTHER" id="PTHR22888:SF9">
    <property type="entry name" value="CYTOCHROME C OXIDASE SUBUNIT 2"/>
    <property type="match status" value="1"/>
</dbReference>
<evidence type="ECO:0000256" key="15">
    <source>
        <dbReference type="SAM" id="SignalP"/>
    </source>
</evidence>
<dbReference type="Pfam" id="PF00116">
    <property type="entry name" value="COX2"/>
    <property type="match status" value="1"/>
</dbReference>
<dbReference type="KEGG" id="mmai:sS8_2035"/>
<dbReference type="PROSITE" id="PS50857">
    <property type="entry name" value="COX2_CUA"/>
    <property type="match status" value="1"/>
</dbReference>
<feature type="domain" description="Cytochrome oxidase subunit II copper A binding" evidence="16">
    <location>
        <begin position="110"/>
        <end position="226"/>
    </location>
</feature>
<keyword evidence="4" id="KW-0679">Respiratory chain</keyword>
<evidence type="ECO:0000256" key="4">
    <source>
        <dbReference type="ARBA" id="ARBA00022660"/>
    </source>
</evidence>
<dbReference type="InterPro" id="IPR045187">
    <property type="entry name" value="CcO_II"/>
</dbReference>
<proteinExistence type="inferred from homology"/>
<evidence type="ECO:0000256" key="8">
    <source>
        <dbReference type="ARBA" id="ARBA00022989"/>
    </source>
</evidence>
<dbReference type="SUPFAM" id="SSF49503">
    <property type="entry name" value="Cupredoxins"/>
    <property type="match status" value="1"/>
</dbReference>
<dbReference type="InterPro" id="IPR008972">
    <property type="entry name" value="Cupredoxin"/>
</dbReference>
<evidence type="ECO:0000256" key="9">
    <source>
        <dbReference type="ARBA" id="ARBA00023008"/>
    </source>
</evidence>
<comment type="similarity">
    <text evidence="2">Belongs to the cytochrome c oxidase subunit 2 family.</text>
</comment>
<protein>
    <recommendedName>
        <fullName evidence="12">Cytochrome aa3 subunit 2</fullName>
    </recommendedName>
</protein>
<feature type="signal peptide" evidence="15">
    <location>
        <begin position="1"/>
        <end position="20"/>
    </location>
</feature>
<dbReference type="CDD" id="cd04213">
    <property type="entry name" value="CuRO_CcO_Caa3_II"/>
    <property type="match status" value="1"/>
</dbReference>
<keyword evidence="3" id="KW-0813">Transport</keyword>
<dbReference type="GO" id="GO:0004129">
    <property type="term" value="F:cytochrome-c oxidase activity"/>
    <property type="evidence" value="ECO:0007669"/>
    <property type="project" value="UniProtKB-EC"/>
</dbReference>